<dbReference type="InterPro" id="IPR016123">
    <property type="entry name" value="Mog1/PsbP_a/b/a-sand"/>
</dbReference>
<protein>
    <submittedName>
        <fullName evidence="3">Thylakoid lumen protein, chloroplast prec</fullName>
    </submittedName>
</protein>
<dbReference type="PANTHER" id="PTHR31407">
    <property type="match status" value="1"/>
</dbReference>
<name>A0A1Y5I5F1_OSTTA</name>
<dbReference type="Proteomes" id="UP000195557">
    <property type="component" value="Unassembled WGS sequence"/>
</dbReference>
<dbReference type="PANTHER" id="PTHR31407:SF17">
    <property type="entry name" value="PSBP DOMAIN-CONTAINING PROTEIN 3, CHLOROPLASTIC"/>
    <property type="match status" value="1"/>
</dbReference>
<sequence length="245" mass="26625">MSLALRPGTARRAPIARASASRSRPRRASTARSSDAEASRRDVLGASALAMLANVVPLAPARADESLRTYADDELRFTLEYPSDWVVATGSLERSENPMGGGARDVWTISPPGRTRDVNVTVVATPAGADFTKMGSLGDAYGFGMGLVAPLHRPKLKKGREDRVQRAELVDAYGKGDYYKVEYTFERPAADIDSVFLVLAGLGYDGRVGHLYTTTAQFPRAEESKWRAQIEAIVDSVKYPKPLYG</sequence>
<feature type="region of interest" description="Disordered" evidence="1">
    <location>
        <begin position="1"/>
        <end position="39"/>
    </location>
</feature>
<dbReference type="eggNOG" id="ENOG502QT1A">
    <property type="taxonomic scope" value="Eukaryota"/>
</dbReference>
<feature type="domain" description="PsbP C-terminal" evidence="2">
    <location>
        <begin position="66"/>
        <end position="237"/>
    </location>
</feature>
<evidence type="ECO:0000256" key="1">
    <source>
        <dbReference type="SAM" id="MobiDB-lite"/>
    </source>
</evidence>
<dbReference type="InterPro" id="IPR002683">
    <property type="entry name" value="PsbP_C"/>
</dbReference>
<dbReference type="GO" id="GO:0005509">
    <property type="term" value="F:calcium ion binding"/>
    <property type="evidence" value="ECO:0007669"/>
    <property type="project" value="InterPro"/>
</dbReference>
<reference evidence="3" key="1">
    <citation type="submission" date="2017-04" db="EMBL/GenBank/DDBJ databases">
        <title>Population genomics of picophytoplankton unveils novel chromosome hypervariability.</title>
        <authorList>
            <consortium name="DOE Joint Genome Institute"/>
            <person name="Blanc-Mathieu R."/>
            <person name="Krasovec M."/>
            <person name="Hebrard M."/>
            <person name="Yau S."/>
            <person name="Desgranges E."/>
            <person name="Martin J."/>
            <person name="Schackwitz W."/>
            <person name="Kuo A."/>
            <person name="Salin G."/>
            <person name="Donnadieu C."/>
            <person name="Desdevises Y."/>
            <person name="Sanchez-Ferandin S."/>
            <person name="Moreau H."/>
            <person name="Rivals E."/>
            <person name="Grigoriev I.V."/>
            <person name="Grimsley N."/>
            <person name="Eyre-Walker A."/>
            <person name="Piganeau G."/>
        </authorList>
    </citation>
    <scope>NUCLEOTIDE SEQUENCE [LARGE SCALE GENOMIC DNA]</scope>
    <source>
        <strain evidence="3">RCC 1115</strain>
    </source>
</reference>
<dbReference type="EMBL" id="KZ155838">
    <property type="protein sequence ID" value="OUS42392.1"/>
    <property type="molecule type" value="Genomic_DNA"/>
</dbReference>
<dbReference type="AlphaFoldDB" id="A0A1Y5I5F1"/>
<dbReference type="Gene3D" id="3.40.1000.10">
    <property type="entry name" value="Mog1/PsbP, alpha/beta/alpha sandwich"/>
    <property type="match status" value="1"/>
</dbReference>
<dbReference type="GO" id="GO:0019898">
    <property type="term" value="C:extrinsic component of membrane"/>
    <property type="evidence" value="ECO:0007669"/>
    <property type="project" value="InterPro"/>
</dbReference>
<gene>
    <name evidence="3" type="ORF">BE221DRAFT_187064</name>
</gene>
<evidence type="ECO:0000313" key="3">
    <source>
        <dbReference type="EMBL" id="OUS42392.1"/>
    </source>
</evidence>
<dbReference type="GO" id="GO:0015979">
    <property type="term" value="P:photosynthesis"/>
    <property type="evidence" value="ECO:0007669"/>
    <property type="project" value="InterPro"/>
</dbReference>
<dbReference type="Pfam" id="PF01789">
    <property type="entry name" value="PsbP"/>
    <property type="match status" value="1"/>
</dbReference>
<organism evidence="3">
    <name type="scientific">Ostreococcus tauri</name>
    <name type="common">Marine green alga</name>
    <dbReference type="NCBI Taxonomy" id="70448"/>
    <lineage>
        <taxon>Eukaryota</taxon>
        <taxon>Viridiplantae</taxon>
        <taxon>Chlorophyta</taxon>
        <taxon>Mamiellophyceae</taxon>
        <taxon>Mamiellales</taxon>
        <taxon>Bathycoccaceae</taxon>
        <taxon>Ostreococcus</taxon>
    </lineage>
</organism>
<feature type="compositionally biased region" description="Low complexity" evidence="1">
    <location>
        <begin position="10"/>
        <end position="22"/>
    </location>
</feature>
<dbReference type="SUPFAM" id="SSF55724">
    <property type="entry name" value="Mog1p/PsbP-like"/>
    <property type="match status" value="1"/>
</dbReference>
<accession>A0A1Y5I5F1</accession>
<proteinExistence type="predicted"/>
<evidence type="ECO:0000259" key="2">
    <source>
        <dbReference type="Pfam" id="PF01789"/>
    </source>
</evidence>
<dbReference type="GO" id="GO:0009654">
    <property type="term" value="C:photosystem II oxygen evolving complex"/>
    <property type="evidence" value="ECO:0007669"/>
    <property type="project" value="InterPro"/>
</dbReference>